<comment type="caution">
    <text evidence="1">The sequence shown here is derived from an EMBL/GenBank/DDBJ whole genome shotgun (WGS) entry which is preliminary data.</text>
</comment>
<proteinExistence type="predicted"/>
<organism evidence="1 2">
    <name type="scientific">Persicirhabdus sediminis</name>
    <dbReference type="NCBI Taxonomy" id="454144"/>
    <lineage>
        <taxon>Bacteria</taxon>
        <taxon>Pseudomonadati</taxon>
        <taxon>Verrucomicrobiota</taxon>
        <taxon>Verrucomicrobiia</taxon>
        <taxon>Verrucomicrobiales</taxon>
        <taxon>Verrucomicrobiaceae</taxon>
        <taxon>Persicirhabdus</taxon>
    </lineage>
</organism>
<dbReference type="EMBL" id="JAENIM010000027">
    <property type="protein sequence ID" value="MBK1790616.1"/>
    <property type="molecule type" value="Genomic_DNA"/>
</dbReference>
<protein>
    <submittedName>
        <fullName evidence="1">Uncharacterized protein</fullName>
    </submittedName>
</protein>
<evidence type="ECO:0000313" key="1">
    <source>
        <dbReference type="EMBL" id="MBK1790616.1"/>
    </source>
</evidence>
<accession>A0A8J7SIQ7</accession>
<dbReference type="AlphaFoldDB" id="A0A8J7SIQ7"/>
<reference evidence="1" key="1">
    <citation type="submission" date="2021-01" db="EMBL/GenBank/DDBJ databases">
        <title>Modified the classification status of verrucomicrobia.</title>
        <authorList>
            <person name="Feng X."/>
        </authorList>
    </citation>
    <scope>NUCLEOTIDE SEQUENCE</scope>
    <source>
        <strain evidence="1">_KCTC 22039</strain>
    </source>
</reference>
<dbReference type="RefSeq" id="WP_200310650.1">
    <property type="nucleotide sequence ID" value="NZ_JAENIM010000027.1"/>
</dbReference>
<keyword evidence="2" id="KW-1185">Reference proteome</keyword>
<dbReference type="Proteomes" id="UP000624703">
    <property type="component" value="Unassembled WGS sequence"/>
</dbReference>
<sequence length="119" mass="13030">MNYRLPTLAILTTLTLVSCTSQNPNELAPLHTLKPGVCSEGTLCNAQLTRDASAGVRQLMGGDKKVMKFVLQQPVGPVGAMAWREIWIYDPDGNKQMLVMTFREDGAGSADFSIEKMNK</sequence>
<gene>
    <name evidence="1" type="ORF">JIN82_05530</name>
</gene>
<dbReference type="PROSITE" id="PS51257">
    <property type="entry name" value="PROKAR_LIPOPROTEIN"/>
    <property type="match status" value="1"/>
</dbReference>
<name>A0A8J7SIQ7_9BACT</name>
<evidence type="ECO:0000313" key="2">
    <source>
        <dbReference type="Proteomes" id="UP000624703"/>
    </source>
</evidence>